<keyword evidence="8 11" id="KW-0456">Lyase</keyword>
<keyword evidence="12" id="KW-1185">Reference proteome</keyword>
<comment type="cofactor">
    <cofactor evidence="1">
        <name>Zn(2+)</name>
        <dbReference type="ChEBI" id="CHEBI:29105"/>
    </cofactor>
</comment>
<dbReference type="InterPro" id="IPR038418">
    <property type="entry name" value="6-PTP_synth/QueD_sf"/>
</dbReference>
<evidence type="ECO:0000313" key="12">
    <source>
        <dbReference type="Proteomes" id="UP001253595"/>
    </source>
</evidence>
<dbReference type="SUPFAM" id="SSF55620">
    <property type="entry name" value="Tetrahydrobiopterin biosynthesis enzymes-like"/>
    <property type="match status" value="1"/>
</dbReference>
<organism evidence="11 12">
    <name type="scientific">Cellvibrio fibrivorans</name>
    <dbReference type="NCBI Taxonomy" id="126350"/>
    <lineage>
        <taxon>Bacteria</taxon>
        <taxon>Pseudomonadati</taxon>
        <taxon>Pseudomonadota</taxon>
        <taxon>Gammaproteobacteria</taxon>
        <taxon>Cellvibrionales</taxon>
        <taxon>Cellvibrionaceae</taxon>
        <taxon>Cellvibrio</taxon>
    </lineage>
</organism>
<dbReference type="PANTHER" id="PTHR12589:SF7">
    <property type="entry name" value="6-PYRUVOYL TETRAHYDROBIOPTERIN SYNTHASE"/>
    <property type="match status" value="1"/>
</dbReference>
<evidence type="ECO:0000256" key="6">
    <source>
        <dbReference type="ARBA" id="ARBA00022723"/>
    </source>
</evidence>
<comment type="pathway">
    <text evidence="2">Purine metabolism; 7-cyano-7-deazaguanine biosynthesis.</text>
</comment>
<evidence type="ECO:0000256" key="2">
    <source>
        <dbReference type="ARBA" id="ARBA00005061"/>
    </source>
</evidence>
<dbReference type="EMBL" id="JAVDVX010000003">
    <property type="protein sequence ID" value="MDR7090218.1"/>
    <property type="molecule type" value="Genomic_DNA"/>
</dbReference>
<evidence type="ECO:0000256" key="8">
    <source>
        <dbReference type="ARBA" id="ARBA00023239"/>
    </source>
</evidence>
<keyword evidence="7" id="KW-0862">Zinc</keyword>
<sequence length="125" mass="14171">MYTVAVTRDFIANHFLIGGDWGSENFPHAHHYVAEVSIESDQLDKHGYLVDIVEIEAALDKVVGYFRDSLLNDKEEFAGLNPSIEHFSRIINEKIIALIHPPGAGSLNIKLWENATCWAAYRKQF</sequence>
<dbReference type="EC" id="4.1.2.50" evidence="4"/>
<evidence type="ECO:0000256" key="1">
    <source>
        <dbReference type="ARBA" id="ARBA00001947"/>
    </source>
</evidence>
<dbReference type="GO" id="GO:0003874">
    <property type="term" value="F:6-pyruvoyltetrahydropterin synthase activity"/>
    <property type="evidence" value="ECO:0007669"/>
    <property type="project" value="UniProtKB-EC"/>
</dbReference>
<dbReference type="Proteomes" id="UP001253595">
    <property type="component" value="Unassembled WGS sequence"/>
</dbReference>
<comment type="caution">
    <text evidence="11">The sequence shown here is derived from an EMBL/GenBank/DDBJ whole genome shotgun (WGS) entry which is preliminary data.</text>
</comment>
<evidence type="ECO:0000256" key="9">
    <source>
        <dbReference type="ARBA" id="ARBA00031449"/>
    </source>
</evidence>
<evidence type="ECO:0000256" key="5">
    <source>
        <dbReference type="ARBA" id="ARBA00018141"/>
    </source>
</evidence>
<protein>
    <recommendedName>
        <fullName evidence="5">6-carboxy-5,6,7,8-tetrahydropterin synthase</fullName>
        <ecNumber evidence="4">4.1.2.50</ecNumber>
    </recommendedName>
    <alternativeName>
        <fullName evidence="9">Queuosine biosynthesis protein QueD</fullName>
    </alternativeName>
</protein>
<reference evidence="11 12" key="1">
    <citation type="submission" date="2023-07" db="EMBL/GenBank/DDBJ databases">
        <title>Sorghum-associated microbial communities from plants grown in Nebraska, USA.</title>
        <authorList>
            <person name="Schachtman D."/>
        </authorList>
    </citation>
    <scope>NUCLEOTIDE SEQUENCE [LARGE SCALE GENOMIC DNA]</scope>
    <source>
        <strain evidence="11 12">BE190</strain>
    </source>
</reference>
<dbReference type="GO" id="GO:0070497">
    <property type="term" value="F:6-carboxytetrahydropterin synthase activity"/>
    <property type="evidence" value="ECO:0007669"/>
    <property type="project" value="UniProtKB-EC"/>
</dbReference>
<comment type="catalytic activity">
    <reaction evidence="10">
        <text>7,8-dihydroneopterin 3'-triphosphate + H2O = 6-carboxy-5,6,7,8-tetrahydropterin + triphosphate + acetaldehyde + 2 H(+)</text>
        <dbReference type="Rhea" id="RHEA:27966"/>
        <dbReference type="ChEBI" id="CHEBI:15343"/>
        <dbReference type="ChEBI" id="CHEBI:15377"/>
        <dbReference type="ChEBI" id="CHEBI:15378"/>
        <dbReference type="ChEBI" id="CHEBI:18036"/>
        <dbReference type="ChEBI" id="CHEBI:58462"/>
        <dbReference type="ChEBI" id="CHEBI:61032"/>
        <dbReference type="EC" id="4.1.2.50"/>
    </reaction>
</comment>
<dbReference type="Gene3D" id="3.30.479.10">
    <property type="entry name" value="6-pyruvoyl tetrahydropterin synthase/QueD"/>
    <property type="match status" value="1"/>
</dbReference>
<proteinExistence type="inferred from homology"/>
<evidence type="ECO:0000256" key="7">
    <source>
        <dbReference type="ARBA" id="ARBA00022833"/>
    </source>
</evidence>
<keyword evidence="6" id="KW-0479">Metal-binding</keyword>
<dbReference type="PANTHER" id="PTHR12589">
    <property type="entry name" value="PYRUVOYL TETRAHYDROBIOPTERIN SYNTHASE"/>
    <property type="match status" value="1"/>
</dbReference>
<dbReference type="Pfam" id="PF01242">
    <property type="entry name" value="PTPS"/>
    <property type="match status" value="1"/>
</dbReference>
<dbReference type="InterPro" id="IPR007115">
    <property type="entry name" value="6-PTP_synth/QueD"/>
</dbReference>
<evidence type="ECO:0000256" key="10">
    <source>
        <dbReference type="ARBA" id="ARBA00048807"/>
    </source>
</evidence>
<comment type="similarity">
    <text evidence="3">Belongs to the PTPS family. QueD subfamily.</text>
</comment>
<name>A0ABU1UYJ8_9GAMM</name>
<evidence type="ECO:0000256" key="4">
    <source>
        <dbReference type="ARBA" id="ARBA00012982"/>
    </source>
</evidence>
<evidence type="ECO:0000313" key="11">
    <source>
        <dbReference type="EMBL" id="MDR7090218.1"/>
    </source>
</evidence>
<evidence type="ECO:0000256" key="3">
    <source>
        <dbReference type="ARBA" id="ARBA00008900"/>
    </source>
</evidence>
<gene>
    <name evidence="11" type="ORF">J2X05_002240</name>
</gene>
<accession>A0ABU1UYJ8</accession>
<dbReference type="RefSeq" id="WP_310072370.1">
    <property type="nucleotide sequence ID" value="NZ_JAVDVX010000003.1"/>
</dbReference>